<name>A0A5C7HGT3_9ROSI</name>
<evidence type="ECO:0000259" key="1">
    <source>
        <dbReference type="Pfam" id="PF25043"/>
    </source>
</evidence>
<organism evidence="2 3">
    <name type="scientific">Acer yangbiense</name>
    <dbReference type="NCBI Taxonomy" id="1000413"/>
    <lineage>
        <taxon>Eukaryota</taxon>
        <taxon>Viridiplantae</taxon>
        <taxon>Streptophyta</taxon>
        <taxon>Embryophyta</taxon>
        <taxon>Tracheophyta</taxon>
        <taxon>Spermatophyta</taxon>
        <taxon>Magnoliopsida</taxon>
        <taxon>eudicotyledons</taxon>
        <taxon>Gunneridae</taxon>
        <taxon>Pentapetalae</taxon>
        <taxon>rosids</taxon>
        <taxon>malvids</taxon>
        <taxon>Sapindales</taxon>
        <taxon>Sapindaceae</taxon>
        <taxon>Hippocastanoideae</taxon>
        <taxon>Acereae</taxon>
        <taxon>Acer</taxon>
    </lineage>
</organism>
<keyword evidence="3" id="KW-1185">Reference proteome</keyword>
<proteinExistence type="predicted"/>
<dbReference type="Proteomes" id="UP000323000">
    <property type="component" value="Chromosome 8"/>
</dbReference>
<sequence>MARKTTSEEVLARRKHKHTTDLIVQVAGNLKPEQMIKRPFVFIVMEFDQASPNPWDTDYQAIVRKYTEKGYGLAVPEMTICD</sequence>
<evidence type="ECO:0000313" key="3">
    <source>
        <dbReference type="Proteomes" id="UP000323000"/>
    </source>
</evidence>
<feature type="domain" description="DUF7788" evidence="1">
    <location>
        <begin position="22"/>
        <end position="78"/>
    </location>
</feature>
<dbReference type="PANTHER" id="PTHR31373:SF17">
    <property type="entry name" value="OS06G0652100 PROTEIN"/>
    <property type="match status" value="1"/>
</dbReference>
<gene>
    <name evidence="2" type="ORF">EZV62_017291</name>
</gene>
<dbReference type="EMBL" id="VAHF01000008">
    <property type="protein sequence ID" value="TXG55978.1"/>
    <property type="molecule type" value="Genomic_DNA"/>
</dbReference>
<dbReference type="InterPro" id="IPR011205">
    <property type="entry name" value="UCP015417_vWA"/>
</dbReference>
<accession>A0A5C7HGT3</accession>
<evidence type="ECO:0000313" key="2">
    <source>
        <dbReference type="EMBL" id="TXG55978.1"/>
    </source>
</evidence>
<dbReference type="Pfam" id="PF25043">
    <property type="entry name" value="DUF7788"/>
    <property type="match status" value="1"/>
</dbReference>
<protein>
    <recommendedName>
        <fullName evidence="1">DUF7788 domain-containing protein</fullName>
    </recommendedName>
</protein>
<reference evidence="3" key="1">
    <citation type="journal article" date="2019" name="Gigascience">
        <title>De novo genome assembly of the endangered Acer yangbiense, a plant species with extremely small populations endemic to Yunnan Province, China.</title>
        <authorList>
            <person name="Yang J."/>
            <person name="Wariss H.M."/>
            <person name="Tao L."/>
            <person name="Zhang R."/>
            <person name="Yun Q."/>
            <person name="Hollingsworth P."/>
            <person name="Dao Z."/>
            <person name="Luo G."/>
            <person name="Guo H."/>
            <person name="Ma Y."/>
            <person name="Sun W."/>
        </authorList>
    </citation>
    <scope>NUCLEOTIDE SEQUENCE [LARGE SCALE GENOMIC DNA]</scope>
    <source>
        <strain evidence="3">cv. Malutang</strain>
    </source>
</reference>
<comment type="caution">
    <text evidence="2">The sequence shown here is derived from an EMBL/GenBank/DDBJ whole genome shotgun (WGS) entry which is preliminary data.</text>
</comment>
<dbReference type="OrthoDB" id="1721996at2759"/>
<dbReference type="PANTHER" id="PTHR31373">
    <property type="entry name" value="OS06G0652100 PROTEIN"/>
    <property type="match status" value="1"/>
</dbReference>
<dbReference type="AlphaFoldDB" id="A0A5C7HGT3"/>
<dbReference type="InterPro" id="IPR056690">
    <property type="entry name" value="DUF7788"/>
</dbReference>